<comment type="caution">
    <text evidence="2">The sequence shown here is derived from an EMBL/GenBank/DDBJ whole genome shotgun (WGS) entry which is preliminary data.</text>
</comment>
<feature type="transmembrane region" description="Helical" evidence="1">
    <location>
        <begin position="32"/>
        <end position="51"/>
    </location>
</feature>
<feature type="transmembrane region" description="Helical" evidence="1">
    <location>
        <begin position="9"/>
        <end position="26"/>
    </location>
</feature>
<evidence type="ECO:0000256" key="1">
    <source>
        <dbReference type="SAM" id="Phobius"/>
    </source>
</evidence>
<evidence type="ECO:0000313" key="2">
    <source>
        <dbReference type="EMBL" id="MBS9338823.1"/>
    </source>
</evidence>
<keyword evidence="1" id="KW-0812">Transmembrane</keyword>
<protein>
    <submittedName>
        <fullName evidence="2">Protein BatD</fullName>
    </submittedName>
</protein>
<sequence length="81" mass="9548">MSKVVLNKRILNVIWVIQVCLGVAYLTTGAKWSLFLAAILVWIWGILSFYVDKKEEKDKEMTRVARLVLKLKRRELKKEKQ</sequence>
<reference evidence="2 3" key="1">
    <citation type="submission" date="2020-02" db="EMBL/GenBank/DDBJ databases">
        <title>Fructobacillus sp. isolated from paper mulberry of Taiwan.</title>
        <authorList>
            <person name="Lin S.-T."/>
        </authorList>
    </citation>
    <scope>NUCLEOTIDE SEQUENCE [LARGE SCALE GENOMIC DNA]</scope>
    <source>
        <strain evidence="2 3">M2-14</strain>
    </source>
</reference>
<keyword evidence="1" id="KW-1133">Transmembrane helix</keyword>
<accession>A0ABS5R046</accession>
<dbReference type="Proteomes" id="UP001519504">
    <property type="component" value="Unassembled WGS sequence"/>
</dbReference>
<proteinExistence type="predicted"/>
<keyword evidence="1" id="KW-0472">Membrane</keyword>
<evidence type="ECO:0000313" key="3">
    <source>
        <dbReference type="Proteomes" id="UP001519504"/>
    </source>
</evidence>
<name>A0ABS5R046_9LACO</name>
<gene>
    <name evidence="2" type="ORF">G6R29_04190</name>
</gene>
<keyword evidence="3" id="KW-1185">Reference proteome</keyword>
<organism evidence="2 3">
    <name type="scientific">Fructobacillus broussonetiae</name>
    <dbReference type="NCBI Taxonomy" id="2713173"/>
    <lineage>
        <taxon>Bacteria</taxon>
        <taxon>Bacillati</taxon>
        <taxon>Bacillota</taxon>
        <taxon>Bacilli</taxon>
        <taxon>Lactobacillales</taxon>
        <taxon>Lactobacillaceae</taxon>
        <taxon>Fructobacillus</taxon>
    </lineage>
</organism>
<dbReference type="EMBL" id="JAAMFK010000004">
    <property type="protein sequence ID" value="MBS9338823.1"/>
    <property type="molecule type" value="Genomic_DNA"/>
</dbReference>
<dbReference type="RefSeq" id="WP_213809104.1">
    <property type="nucleotide sequence ID" value="NZ_JAAMFK010000004.1"/>
</dbReference>